<organism evidence="2 3">
    <name type="scientific">Aspergillus aculeatus (strain ATCC 16872 / CBS 172.66 / WB 5094)</name>
    <dbReference type="NCBI Taxonomy" id="690307"/>
    <lineage>
        <taxon>Eukaryota</taxon>
        <taxon>Fungi</taxon>
        <taxon>Dikarya</taxon>
        <taxon>Ascomycota</taxon>
        <taxon>Pezizomycotina</taxon>
        <taxon>Eurotiomycetes</taxon>
        <taxon>Eurotiomycetidae</taxon>
        <taxon>Eurotiales</taxon>
        <taxon>Aspergillaceae</taxon>
        <taxon>Aspergillus</taxon>
        <taxon>Aspergillus subgen. Circumdati</taxon>
    </lineage>
</organism>
<sequence length="270" mass="30262">MEPSKHATDEPRIPSVEPNNTEASSSAASQASVPSTAHSVSEATSSSDSSPVESTPPSKSESAPADPAPPSPGFNPEDWSAPIAHTYTGTTVLNFPDDMHTVTIQGARFLTHIYTCPVSDLDWDKAIANMLQWCGFEQHRQYPHSPSSQGHPAPIHGLLKCPPIVQIFTSLHPSTFPTIPSRLTTTGKFVRYQPAQKSHFHIPHDLRELPELYHGVIQHEEPDDSTEDVPNLSWLFVEQYAPKKWRWYLNRRTVWEATRPRLSEEQMEIW</sequence>
<dbReference type="GeneID" id="30969885"/>
<dbReference type="OrthoDB" id="4501131at2759"/>
<evidence type="ECO:0000313" key="3">
    <source>
        <dbReference type="Proteomes" id="UP000184546"/>
    </source>
</evidence>
<feature type="region of interest" description="Disordered" evidence="1">
    <location>
        <begin position="1"/>
        <end position="82"/>
    </location>
</feature>
<evidence type="ECO:0000256" key="1">
    <source>
        <dbReference type="SAM" id="MobiDB-lite"/>
    </source>
</evidence>
<evidence type="ECO:0000313" key="2">
    <source>
        <dbReference type="EMBL" id="OJK00922.1"/>
    </source>
</evidence>
<protein>
    <submittedName>
        <fullName evidence="2">Uncharacterized protein</fullName>
    </submittedName>
</protein>
<dbReference type="AlphaFoldDB" id="A0A1L9WXE7"/>
<feature type="compositionally biased region" description="Low complexity" evidence="1">
    <location>
        <begin position="23"/>
        <end position="65"/>
    </location>
</feature>
<dbReference type="OMA" id="QRIPPIE"/>
<dbReference type="Proteomes" id="UP000184546">
    <property type="component" value="Unassembled WGS sequence"/>
</dbReference>
<dbReference type="VEuPathDB" id="FungiDB:ASPACDRAFT_117528"/>
<feature type="compositionally biased region" description="Basic and acidic residues" evidence="1">
    <location>
        <begin position="1"/>
        <end position="12"/>
    </location>
</feature>
<reference evidence="3" key="1">
    <citation type="journal article" date="2017" name="Genome Biol.">
        <title>Comparative genomics reveals high biological diversity and specific adaptations in the industrially and medically important fungal genus Aspergillus.</title>
        <authorList>
            <person name="de Vries R.P."/>
            <person name="Riley R."/>
            <person name="Wiebenga A."/>
            <person name="Aguilar-Osorio G."/>
            <person name="Amillis S."/>
            <person name="Uchima C.A."/>
            <person name="Anderluh G."/>
            <person name="Asadollahi M."/>
            <person name="Askin M."/>
            <person name="Barry K."/>
            <person name="Battaglia E."/>
            <person name="Bayram O."/>
            <person name="Benocci T."/>
            <person name="Braus-Stromeyer S.A."/>
            <person name="Caldana C."/>
            <person name="Canovas D."/>
            <person name="Cerqueira G.C."/>
            <person name="Chen F."/>
            <person name="Chen W."/>
            <person name="Choi C."/>
            <person name="Clum A."/>
            <person name="Dos Santos R.A."/>
            <person name="Damasio A.R."/>
            <person name="Diallinas G."/>
            <person name="Emri T."/>
            <person name="Fekete E."/>
            <person name="Flipphi M."/>
            <person name="Freyberg S."/>
            <person name="Gallo A."/>
            <person name="Gournas C."/>
            <person name="Habgood R."/>
            <person name="Hainaut M."/>
            <person name="Harispe M.L."/>
            <person name="Henrissat B."/>
            <person name="Hilden K.S."/>
            <person name="Hope R."/>
            <person name="Hossain A."/>
            <person name="Karabika E."/>
            <person name="Karaffa L."/>
            <person name="Karanyi Z."/>
            <person name="Krasevec N."/>
            <person name="Kuo A."/>
            <person name="Kusch H."/>
            <person name="LaButti K."/>
            <person name="Lagendijk E.L."/>
            <person name="Lapidus A."/>
            <person name="Levasseur A."/>
            <person name="Lindquist E."/>
            <person name="Lipzen A."/>
            <person name="Logrieco A.F."/>
            <person name="MacCabe A."/>
            <person name="Maekelae M.R."/>
            <person name="Malavazi I."/>
            <person name="Melin P."/>
            <person name="Meyer V."/>
            <person name="Mielnichuk N."/>
            <person name="Miskei M."/>
            <person name="Molnar A.P."/>
            <person name="Mule G."/>
            <person name="Ngan C.Y."/>
            <person name="Orejas M."/>
            <person name="Orosz E."/>
            <person name="Ouedraogo J.P."/>
            <person name="Overkamp K.M."/>
            <person name="Park H.-S."/>
            <person name="Perrone G."/>
            <person name="Piumi F."/>
            <person name="Punt P.J."/>
            <person name="Ram A.F."/>
            <person name="Ramon A."/>
            <person name="Rauscher S."/>
            <person name="Record E."/>
            <person name="Riano-Pachon D.M."/>
            <person name="Robert V."/>
            <person name="Roehrig J."/>
            <person name="Ruller R."/>
            <person name="Salamov A."/>
            <person name="Salih N.S."/>
            <person name="Samson R.A."/>
            <person name="Sandor E."/>
            <person name="Sanguinetti M."/>
            <person name="Schuetze T."/>
            <person name="Sepcic K."/>
            <person name="Shelest E."/>
            <person name="Sherlock G."/>
            <person name="Sophianopoulou V."/>
            <person name="Squina F.M."/>
            <person name="Sun H."/>
            <person name="Susca A."/>
            <person name="Todd R.B."/>
            <person name="Tsang A."/>
            <person name="Unkles S.E."/>
            <person name="van de Wiele N."/>
            <person name="van Rossen-Uffink D."/>
            <person name="Oliveira J.V."/>
            <person name="Vesth T.C."/>
            <person name="Visser J."/>
            <person name="Yu J.-H."/>
            <person name="Zhou M."/>
            <person name="Andersen M.R."/>
            <person name="Archer D.B."/>
            <person name="Baker S.E."/>
            <person name="Benoit I."/>
            <person name="Brakhage A.A."/>
            <person name="Braus G.H."/>
            <person name="Fischer R."/>
            <person name="Frisvad J.C."/>
            <person name="Goldman G.H."/>
            <person name="Houbraken J."/>
            <person name="Oakley B."/>
            <person name="Pocsi I."/>
            <person name="Scazzocchio C."/>
            <person name="Seiboth B."/>
            <person name="vanKuyk P.A."/>
            <person name="Wortman J."/>
            <person name="Dyer P.S."/>
            <person name="Grigoriev I.V."/>
        </authorList>
    </citation>
    <scope>NUCLEOTIDE SEQUENCE [LARGE SCALE GENOMIC DNA]</scope>
    <source>
        <strain evidence="3">ATCC 16872 / CBS 172.66 / WB 5094</strain>
    </source>
</reference>
<dbReference type="EMBL" id="KV878975">
    <property type="protein sequence ID" value="OJK00922.1"/>
    <property type="molecule type" value="Genomic_DNA"/>
</dbReference>
<gene>
    <name evidence="2" type="ORF">ASPACDRAFT_117528</name>
</gene>
<accession>A0A1L9WXE7</accession>
<keyword evidence="3" id="KW-1185">Reference proteome</keyword>
<name>A0A1L9WXE7_ASPA1</name>
<dbReference type="RefSeq" id="XP_020057261.1">
    <property type="nucleotide sequence ID" value="XM_020196071.1"/>
</dbReference>
<proteinExistence type="predicted"/>